<organism evidence="3 4">
    <name type="scientific">Coniochaeta ligniaria NRRL 30616</name>
    <dbReference type="NCBI Taxonomy" id="1408157"/>
    <lineage>
        <taxon>Eukaryota</taxon>
        <taxon>Fungi</taxon>
        <taxon>Dikarya</taxon>
        <taxon>Ascomycota</taxon>
        <taxon>Pezizomycotina</taxon>
        <taxon>Sordariomycetes</taxon>
        <taxon>Sordariomycetidae</taxon>
        <taxon>Coniochaetales</taxon>
        <taxon>Coniochaetaceae</taxon>
        <taxon>Coniochaeta</taxon>
    </lineage>
</organism>
<evidence type="ECO:0000256" key="1">
    <source>
        <dbReference type="SAM" id="MobiDB-lite"/>
    </source>
</evidence>
<feature type="domain" description="DUF4211" evidence="2">
    <location>
        <begin position="382"/>
        <end position="521"/>
    </location>
</feature>
<protein>
    <recommendedName>
        <fullName evidence="2">DUF4211 domain-containing protein</fullName>
    </recommendedName>
</protein>
<dbReference type="STRING" id="1408157.A0A1J7JJ36"/>
<dbReference type="PANTHER" id="PTHR14689:SF0">
    <property type="entry name" value="COILED-COIL DOMAIN-CONTAINING PROTEIN 82"/>
    <property type="match status" value="1"/>
</dbReference>
<feature type="compositionally biased region" description="Low complexity" evidence="1">
    <location>
        <begin position="73"/>
        <end position="94"/>
    </location>
</feature>
<evidence type="ECO:0000313" key="4">
    <source>
        <dbReference type="Proteomes" id="UP000182658"/>
    </source>
</evidence>
<evidence type="ECO:0000313" key="3">
    <source>
        <dbReference type="EMBL" id="OIW33393.1"/>
    </source>
</evidence>
<dbReference type="EMBL" id="KV875094">
    <property type="protein sequence ID" value="OIW33393.1"/>
    <property type="molecule type" value="Genomic_DNA"/>
</dbReference>
<gene>
    <name evidence="3" type="ORF">CONLIGDRAFT_174971</name>
</gene>
<feature type="compositionally biased region" description="Acidic residues" evidence="1">
    <location>
        <begin position="530"/>
        <end position="551"/>
    </location>
</feature>
<accession>A0A1J7JJ36</accession>
<dbReference type="Proteomes" id="UP000182658">
    <property type="component" value="Unassembled WGS sequence"/>
</dbReference>
<dbReference type="AlphaFoldDB" id="A0A1J7JJ36"/>
<name>A0A1J7JJ36_9PEZI</name>
<feature type="compositionally biased region" description="Acidic residues" evidence="1">
    <location>
        <begin position="236"/>
        <end position="246"/>
    </location>
</feature>
<feature type="compositionally biased region" description="Acidic residues" evidence="1">
    <location>
        <begin position="303"/>
        <end position="315"/>
    </location>
</feature>
<dbReference type="InParanoid" id="A0A1J7JJ36"/>
<evidence type="ECO:0000259" key="2">
    <source>
        <dbReference type="Pfam" id="PF13926"/>
    </source>
</evidence>
<dbReference type="InterPro" id="IPR025451">
    <property type="entry name" value="DUF4211"/>
</dbReference>
<feature type="compositionally biased region" description="Basic and acidic residues" evidence="1">
    <location>
        <begin position="283"/>
        <end position="293"/>
    </location>
</feature>
<dbReference type="OrthoDB" id="21499at2759"/>
<feature type="compositionally biased region" description="Basic residues" evidence="1">
    <location>
        <begin position="221"/>
        <end position="232"/>
    </location>
</feature>
<feature type="compositionally biased region" description="Basic and acidic residues" evidence="1">
    <location>
        <begin position="316"/>
        <end position="331"/>
    </location>
</feature>
<dbReference type="PANTHER" id="PTHR14689">
    <property type="entry name" value="PHORBOL-ESTER_DAG-TYPE DOMAIN-CONTAINING PROTEIN"/>
    <property type="match status" value="1"/>
</dbReference>
<sequence>MAKKKQQTIEATLGRPKLKAKAPKIRASKASSDITPKKPVSPSGDGPQSWFYTAKARDSPRSRAPAPPPSSFMPPSSTRKNFSVIDSSSSADEASSVDDEDERREAKATTPKRATPGKGGEKRQTRLALGSSPRSALVVDDENSSSDDLPVATPRVSNRRALGKDRRPTAAAGESDEDSSDEPLITPKPSQRALARPGKRPALADDSEDDDDLPTITSLASKRRNSAQRTKRARSDDDDDEPDDEVLVQSTKRRRLARKNGAGLTSSPPPRSSPIKRHLKSNPRKEKNKQRELLRRRRAGEDITLDDIESSEDEEQEHHALYDTDSDHVALEEFEDDDEGVLEPEPRSKSKKTKGKRKQEPEEADRTVGGGDDDEVDKEMEDFIEKDEEGTLGVPADLLEMPLEFTRHSRKPLKEHFRDVVEWLVRLKFEPNFDEKQNELYMLGWKKLDDEVQALASSKFASSAWKPEFRRALNARPTFVSVELPRGDLDRLFGTCEACGRSGHPATWTISFEGAAYYRTKHSDARFLEDVESDEDDEPSEESPDSDDGSEGEARSTPSAKKDRDEDGNELPPESRQWSVGSVCKSNAETAHTLIHWKHNLSDWVSGRLENDGYMTPAQIAARAKMKRKHKNKMVDAIIAKWEGQRVIESLYHDFKGVLDEARNKSTTGRGGGRWGR</sequence>
<proteinExistence type="predicted"/>
<feature type="region of interest" description="Disordered" evidence="1">
    <location>
        <begin position="530"/>
        <end position="581"/>
    </location>
</feature>
<feature type="region of interest" description="Disordered" evidence="1">
    <location>
        <begin position="1"/>
        <end position="378"/>
    </location>
</feature>
<feature type="compositionally biased region" description="Basic residues" evidence="1">
    <location>
        <begin position="16"/>
        <end position="27"/>
    </location>
</feature>
<feature type="compositionally biased region" description="Acidic residues" evidence="1">
    <location>
        <begin position="332"/>
        <end position="342"/>
    </location>
</feature>
<reference evidence="3 4" key="1">
    <citation type="submission" date="2016-10" db="EMBL/GenBank/DDBJ databases">
        <title>Draft genome sequence of Coniochaeta ligniaria NRRL30616, a lignocellulolytic fungus for bioabatement of inhibitors in plant biomass hydrolysates.</title>
        <authorList>
            <consortium name="DOE Joint Genome Institute"/>
            <person name="Jimenez D.J."/>
            <person name="Hector R.E."/>
            <person name="Riley R."/>
            <person name="Sun H."/>
            <person name="Grigoriev I.V."/>
            <person name="Van Elsas J.D."/>
            <person name="Nichols N.N."/>
        </authorList>
    </citation>
    <scope>NUCLEOTIDE SEQUENCE [LARGE SCALE GENOMIC DNA]</scope>
    <source>
        <strain evidence="3 4">NRRL 30616</strain>
    </source>
</reference>
<dbReference type="Pfam" id="PF13926">
    <property type="entry name" value="DUF4211"/>
    <property type="match status" value="1"/>
</dbReference>
<dbReference type="GO" id="GO:0005634">
    <property type="term" value="C:nucleus"/>
    <property type="evidence" value="ECO:0007669"/>
    <property type="project" value="TreeGrafter"/>
</dbReference>
<keyword evidence="4" id="KW-1185">Reference proteome</keyword>